<dbReference type="GO" id="GO:0016477">
    <property type="term" value="P:cell migration"/>
    <property type="evidence" value="ECO:0007669"/>
    <property type="project" value="TreeGrafter"/>
</dbReference>
<dbReference type="EMBL" id="JACAGB010000001">
    <property type="protein sequence ID" value="KAF6391449.1"/>
    <property type="molecule type" value="Genomic_DNA"/>
</dbReference>
<dbReference type="GO" id="GO:0005886">
    <property type="term" value="C:plasma membrane"/>
    <property type="evidence" value="ECO:0007669"/>
    <property type="project" value="TreeGrafter"/>
</dbReference>
<accession>A0A7J8AYS3</accession>
<dbReference type="Gene3D" id="3.80.10.10">
    <property type="entry name" value="Ribonuclease Inhibitor"/>
    <property type="match status" value="1"/>
</dbReference>
<feature type="compositionally biased region" description="Polar residues" evidence="1">
    <location>
        <begin position="335"/>
        <end position="344"/>
    </location>
</feature>
<feature type="region of interest" description="Disordered" evidence="1">
    <location>
        <begin position="118"/>
        <end position="151"/>
    </location>
</feature>
<evidence type="ECO:0000313" key="4">
    <source>
        <dbReference type="Proteomes" id="UP000558488"/>
    </source>
</evidence>
<dbReference type="AlphaFoldDB" id="A0A7J8AYS3"/>
<dbReference type="FunFam" id="2.30.29.30:FF:000266">
    <property type="entry name" value="Capping protein, Arp2/3 and myosin-I linker protein 3"/>
    <property type="match status" value="1"/>
</dbReference>
<dbReference type="GO" id="GO:0034315">
    <property type="term" value="P:regulation of Arp2/3 complex-mediated actin nucleation"/>
    <property type="evidence" value="ECO:0007669"/>
    <property type="project" value="TreeGrafter"/>
</dbReference>
<dbReference type="GO" id="GO:0030027">
    <property type="term" value="C:lamellipodium"/>
    <property type="evidence" value="ECO:0007669"/>
    <property type="project" value="TreeGrafter"/>
</dbReference>
<gene>
    <name evidence="3" type="ORF">mPipKuh1_002071</name>
</gene>
<dbReference type="PANTHER" id="PTHR24112:SF43">
    <property type="entry name" value="CAPPING PROTEIN, ARP2_3 AND MYOSIN-I LINKER PROTEIN 3"/>
    <property type="match status" value="1"/>
</dbReference>
<feature type="region of interest" description="Disordered" evidence="1">
    <location>
        <begin position="238"/>
        <end position="344"/>
    </location>
</feature>
<reference evidence="3 4" key="1">
    <citation type="journal article" date="2020" name="Nature">
        <title>Six reference-quality genomes reveal evolution of bat adaptations.</title>
        <authorList>
            <person name="Jebb D."/>
            <person name="Huang Z."/>
            <person name="Pippel M."/>
            <person name="Hughes G.M."/>
            <person name="Lavrichenko K."/>
            <person name="Devanna P."/>
            <person name="Winkler S."/>
            <person name="Jermiin L.S."/>
            <person name="Skirmuntt E.C."/>
            <person name="Katzourakis A."/>
            <person name="Burkitt-Gray L."/>
            <person name="Ray D.A."/>
            <person name="Sullivan K.A.M."/>
            <person name="Roscito J.G."/>
            <person name="Kirilenko B.M."/>
            <person name="Davalos L.M."/>
            <person name="Corthals A.P."/>
            <person name="Power M.L."/>
            <person name="Jones G."/>
            <person name="Ransome R.D."/>
            <person name="Dechmann D.K.N."/>
            <person name="Locatelli A.G."/>
            <person name="Puechmaille S.J."/>
            <person name="Fedrigo O."/>
            <person name="Jarvis E.D."/>
            <person name="Hiller M."/>
            <person name="Vernes S.C."/>
            <person name="Myers E.W."/>
            <person name="Teeling E.C."/>
        </authorList>
    </citation>
    <scope>NUCLEOTIDE SEQUENCE [LARGE SCALE GENOMIC DNA]</scope>
    <source>
        <strain evidence="3">MPipKuh1</strain>
        <tissue evidence="3">Flight muscle</tissue>
    </source>
</reference>
<evidence type="ECO:0000259" key="2">
    <source>
        <dbReference type="Pfam" id="PF17888"/>
    </source>
</evidence>
<name>A0A7J8AYS3_PIPKU</name>
<dbReference type="InterPro" id="IPR032675">
    <property type="entry name" value="LRR_dom_sf"/>
</dbReference>
<feature type="compositionally biased region" description="Low complexity" evidence="1">
    <location>
        <begin position="138"/>
        <end position="151"/>
    </location>
</feature>
<comment type="caution">
    <text evidence="3">The sequence shown here is derived from an EMBL/GenBank/DDBJ whole genome shotgun (WGS) entry which is preliminary data.</text>
</comment>
<evidence type="ECO:0000256" key="1">
    <source>
        <dbReference type="SAM" id="MobiDB-lite"/>
    </source>
</evidence>
<dbReference type="InterPro" id="IPR051279">
    <property type="entry name" value="PP1-Reg/Actin-Interact_Protein"/>
</dbReference>
<dbReference type="InterPro" id="IPR011993">
    <property type="entry name" value="PH-like_dom_sf"/>
</dbReference>
<protein>
    <submittedName>
        <fullName evidence="3">Capping protein regulator and myosin 1 linker 3</fullName>
    </submittedName>
</protein>
<feature type="domain" description="CARMIL pleckstrin homology" evidence="2">
    <location>
        <begin position="29"/>
        <end position="118"/>
    </location>
</feature>
<organism evidence="3 4">
    <name type="scientific">Pipistrellus kuhlii</name>
    <name type="common">Kuhl's pipistrelle</name>
    <dbReference type="NCBI Taxonomy" id="59472"/>
    <lineage>
        <taxon>Eukaryota</taxon>
        <taxon>Metazoa</taxon>
        <taxon>Chordata</taxon>
        <taxon>Craniata</taxon>
        <taxon>Vertebrata</taxon>
        <taxon>Euteleostomi</taxon>
        <taxon>Mammalia</taxon>
        <taxon>Eutheria</taxon>
        <taxon>Laurasiatheria</taxon>
        <taxon>Chiroptera</taxon>
        <taxon>Yangochiroptera</taxon>
        <taxon>Vespertilionidae</taxon>
        <taxon>Pipistrellus</taxon>
    </lineage>
</organism>
<dbReference type="PANTHER" id="PTHR24112">
    <property type="entry name" value="LEUCINE-RICH REPEAT, ISOFORM F-RELATED"/>
    <property type="match status" value="1"/>
</dbReference>
<feature type="compositionally biased region" description="Basic and acidic residues" evidence="1">
    <location>
        <begin position="320"/>
        <end position="333"/>
    </location>
</feature>
<sequence length="344" mass="38199">MAKSSTELTRELQDSIRRCLSQGAVLQQHRVKLETKPKKFEDRVLALTSWRLHLFPLKVPAKVESSFNVLEIRAFNTLSQNQILVETERGMVSLRLPSAESVDQVTRHVSSALSKVCPGPGSLIRRGNADTPEGPRDTSPNSETSTSTTHSVCGGFSETYAALCDYNGLHCREEVQWDVDTIYHAEDNREFNLLDFSHLESRDLALMVAALAYNQWFTKLYCKDGVLFPERTVPARNAKLQDPPLAPRPPKPVAVPRGRRPPQEPGGREEAEAGSAAPGINKPRLRLGSQQDQEEPEAPGPLDPGRRSAPLKPKRTRRAQSCDKLEPDRRRPPDSTGTSEPGTD</sequence>
<dbReference type="Proteomes" id="UP000558488">
    <property type="component" value="Unassembled WGS sequence"/>
</dbReference>
<proteinExistence type="predicted"/>
<evidence type="ECO:0000313" key="3">
    <source>
        <dbReference type="EMBL" id="KAF6391449.1"/>
    </source>
</evidence>
<feature type="compositionally biased region" description="Pro residues" evidence="1">
    <location>
        <begin position="244"/>
        <end position="253"/>
    </location>
</feature>
<keyword evidence="4" id="KW-1185">Reference proteome</keyword>
<dbReference type="InterPro" id="IPR041245">
    <property type="entry name" value="CARMIL_PH"/>
</dbReference>
<dbReference type="Gene3D" id="2.30.29.30">
    <property type="entry name" value="Pleckstrin-homology domain (PH domain)/Phosphotyrosine-binding domain (PTB)"/>
    <property type="match status" value="1"/>
</dbReference>
<dbReference type="Pfam" id="PF17888">
    <property type="entry name" value="Carm_PH"/>
    <property type="match status" value="1"/>
</dbReference>